<dbReference type="Proteomes" id="UP000824890">
    <property type="component" value="Unassembled WGS sequence"/>
</dbReference>
<feature type="region of interest" description="Disordered" evidence="1">
    <location>
        <begin position="236"/>
        <end position="292"/>
    </location>
</feature>
<feature type="region of interest" description="Disordered" evidence="1">
    <location>
        <begin position="326"/>
        <end position="351"/>
    </location>
</feature>
<dbReference type="InterPro" id="IPR012340">
    <property type="entry name" value="NA-bd_OB-fold"/>
</dbReference>
<feature type="region of interest" description="Disordered" evidence="1">
    <location>
        <begin position="418"/>
        <end position="447"/>
    </location>
</feature>
<gene>
    <name evidence="2" type="ORF">HID58_013324</name>
</gene>
<dbReference type="EMBL" id="JAGKQM010000003">
    <property type="protein sequence ID" value="KAH0936207.1"/>
    <property type="molecule type" value="Genomic_DNA"/>
</dbReference>
<dbReference type="Gene3D" id="2.40.50.140">
    <property type="entry name" value="Nucleic acid-binding proteins"/>
    <property type="match status" value="1"/>
</dbReference>
<evidence type="ECO:0000313" key="2">
    <source>
        <dbReference type="EMBL" id="KAH0936207.1"/>
    </source>
</evidence>
<dbReference type="CDD" id="cd04481">
    <property type="entry name" value="RPA1_DBD_B_like"/>
    <property type="match status" value="1"/>
</dbReference>
<protein>
    <submittedName>
        <fullName evidence="2">Uncharacterized protein</fullName>
    </submittedName>
</protein>
<evidence type="ECO:0000256" key="1">
    <source>
        <dbReference type="SAM" id="MobiDB-lite"/>
    </source>
</evidence>
<dbReference type="SUPFAM" id="SSF50249">
    <property type="entry name" value="Nucleic acid-binding proteins"/>
    <property type="match status" value="1"/>
</dbReference>
<sequence>MSIISNSNVTNSTLKDEDNFLSLTSFTEIMNGSLDSNFLIDVIGQPIDIGDIQVVPVQGKETKKLEFTLIDTEDHQIACCLWGRFAEHMLYAYKVAQVNKNFLCLLRFAKINVYKGQVQVTNAFDSSTVEINPPGFDVQDYLQVLPRNELALTTGSHELAKHKGSKRQPDKWSIYPERSILDIIMATENTDDTLTNRALSDRSSGQVSLISMESEENTCLSSTPLSKRKGECEIDDLSSTSKKQCSKIMKQEKNPSMKRMKRKHQPRFEDDGHRLRSQSVSKQRIDHSQRKDVPLSTVFGRLKSDITNNSVSSRFKTQVSVSNPTNKRVCFDKKTDENPNDKKKSRRDQGIVRGSCSRLGTFQRENTPNTKIPITSTSHTTFDLGISNTSYVEHDFPIDDPENEDLLRSIDECDDLEVECSSQESSDTEISDDEQSIVQEPHKEDQTERVSFLAALFKKNFSEVKKPPKPKVKAVSSSEYEV</sequence>
<feature type="region of interest" description="Disordered" evidence="1">
    <location>
        <begin position="205"/>
        <end position="224"/>
    </location>
</feature>
<comment type="caution">
    <text evidence="2">The sequence shown here is derived from an EMBL/GenBank/DDBJ whole genome shotgun (WGS) entry which is preliminary data.</text>
</comment>
<proteinExistence type="predicted"/>
<feature type="compositionally biased region" description="Basic residues" evidence="1">
    <location>
        <begin position="256"/>
        <end position="265"/>
    </location>
</feature>
<name>A0ABQ8E3K2_BRANA</name>
<accession>A0ABQ8E3K2</accession>
<organism evidence="2 3">
    <name type="scientific">Brassica napus</name>
    <name type="common">Rape</name>
    <dbReference type="NCBI Taxonomy" id="3708"/>
    <lineage>
        <taxon>Eukaryota</taxon>
        <taxon>Viridiplantae</taxon>
        <taxon>Streptophyta</taxon>
        <taxon>Embryophyta</taxon>
        <taxon>Tracheophyta</taxon>
        <taxon>Spermatophyta</taxon>
        <taxon>Magnoliopsida</taxon>
        <taxon>eudicotyledons</taxon>
        <taxon>Gunneridae</taxon>
        <taxon>Pentapetalae</taxon>
        <taxon>rosids</taxon>
        <taxon>malvids</taxon>
        <taxon>Brassicales</taxon>
        <taxon>Brassicaceae</taxon>
        <taxon>Brassiceae</taxon>
        <taxon>Brassica</taxon>
    </lineage>
</organism>
<keyword evidence="3" id="KW-1185">Reference proteome</keyword>
<evidence type="ECO:0000313" key="3">
    <source>
        <dbReference type="Proteomes" id="UP000824890"/>
    </source>
</evidence>
<feature type="compositionally biased region" description="Acidic residues" evidence="1">
    <location>
        <begin position="426"/>
        <end position="435"/>
    </location>
</feature>
<feature type="compositionally biased region" description="Basic and acidic residues" evidence="1">
    <location>
        <begin position="283"/>
        <end position="292"/>
    </location>
</feature>
<feature type="compositionally biased region" description="Basic and acidic residues" evidence="1">
    <location>
        <begin position="329"/>
        <end position="350"/>
    </location>
</feature>
<reference evidence="2 3" key="1">
    <citation type="submission" date="2021-05" db="EMBL/GenBank/DDBJ databases">
        <title>Genome Assembly of Synthetic Allotetraploid Brassica napus Reveals Homoeologous Exchanges between Subgenomes.</title>
        <authorList>
            <person name="Davis J.T."/>
        </authorList>
    </citation>
    <scope>NUCLEOTIDE SEQUENCE [LARGE SCALE GENOMIC DNA]</scope>
    <source>
        <strain evidence="3">cv. Da-Ae</strain>
        <tissue evidence="2">Seedling</tissue>
    </source>
</reference>